<comment type="caution">
    <text evidence="2">The sequence shown here is derived from an EMBL/GenBank/DDBJ whole genome shotgun (WGS) entry which is preliminary data.</text>
</comment>
<evidence type="ECO:0008006" key="4">
    <source>
        <dbReference type="Google" id="ProtNLM"/>
    </source>
</evidence>
<evidence type="ECO:0000313" key="3">
    <source>
        <dbReference type="Proteomes" id="UP001515480"/>
    </source>
</evidence>
<feature type="compositionally biased region" description="Basic and acidic residues" evidence="1">
    <location>
        <begin position="337"/>
        <end position="368"/>
    </location>
</feature>
<evidence type="ECO:0000256" key="1">
    <source>
        <dbReference type="SAM" id="MobiDB-lite"/>
    </source>
</evidence>
<accession>A0AB34J364</accession>
<feature type="compositionally biased region" description="Basic and acidic residues" evidence="1">
    <location>
        <begin position="314"/>
        <end position="330"/>
    </location>
</feature>
<reference evidence="2 3" key="1">
    <citation type="journal article" date="2024" name="Science">
        <title>Giant polyketide synthase enzymes in the biosynthesis of giant marine polyether toxins.</title>
        <authorList>
            <person name="Fallon T.R."/>
            <person name="Shende V.V."/>
            <person name="Wierzbicki I.H."/>
            <person name="Pendleton A.L."/>
            <person name="Watervoot N.F."/>
            <person name="Auber R.P."/>
            <person name="Gonzalez D.J."/>
            <person name="Wisecaver J.H."/>
            <person name="Moore B.S."/>
        </authorList>
    </citation>
    <scope>NUCLEOTIDE SEQUENCE [LARGE SCALE GENOMIC DNA]</scope>
    <source>
        <strain evidence="2 3">12B1</strain>
    </source>
</reference>
<feature type="region of interest" description="Disordered" evidence="1">
    <location>
        <begin position="293"/>
        <end position="378"/>
    </location>
</feature>
<dbReference type="EMBL" id="JBGBPQ010000014">
    <property type="protein sequence ID" value="KAL1511124.1"/>
    <property type="molecule type" value="Genomic_DNA"/>
</dbReference>
<organism evidence="2 3">
    <name type="scientific">Prymnesium parvum</name>
    <name type="common">Toxic golden alga</name>
    <dbReference type="NCBI Taxonomy" id="97485"/>
    <lineage>
        <taxon>Eukaryota</taxon>
        <taxon>Haptista</taxon>
        <taxon>Haptophyta</taxon>
        <taxon>Prymnesiophyceae</taxon>
        <taxon>Prymnesiales</taxon>
        <taxon>Prymnesiaceae</taxon>
        <taxon>Prymnesium</taxon>
    </lineage>
</organism>
<proteinExistence type="predicted"/>
<name>A0AB34J364_PRYPA</name>
<sequence>MPPSPPERSGAVVALWADAALRDIRAVVHALEHLGFRVLFVSLPPSFVGGQLQLSAPSPPEGIVALIGLGVDADAAFLRAAATLTTLKSVVLCLPPHPPSSAVGQLRTLALVGESVPIKSPPQLEGELRIETSHWTADDLVRAPAEEISREMRRVAQWICNPADEEVTFREMGGLPPPEALQGLAPAVPITGLPQADSGPPFMAARSRSNFLFVEEEEARARAEAELQERARAEAEEAARVSAEAEEAARARVEAELQERARAEAEEAARVSAEAEEAARARVEAELQERARAEAEEAARRQKKRHERAQKQSFKKERGQKQSNEPERGQKQKRRQERGQKQSYKNERGQQKSYEKERGQQHSDESKRSQARGQKHRTASPCGATVFLILCVLPRSKPTVTGSPVLRPILFFLSFVCPHSFGRSLAKISIFSLQGSPKPTEDQTWRPQRLAFFAVWAMLEQSFGVFSQTLEMLKKSDKLVGETSTSRLDPSERTLRVSVRVERCTVHPPEETLTLDDDCSLKSTYHEVSVPEEYTQDSLRCVVEIHSVSASSRTIFSSSFALGAINREPSGADSSAVAFVHQPSEVAVPSAEAIDQLPSEAIVHQPSALEIAMQPSASEIAELLIFASTTASAPLPSLTKEMLEVGLASCWSTKLSFLCGGRLEDLALRFRQHPVRRFLFSGHTNVVDGVRTLSFTSPGGLLSQASMPDFVGLLGQHSEGKLNDEGTVGALRLVFLNCCQGEQMARALFEAGVACVVCWRGRVLDQAAQHFARNFFAVDARLSELRSQSDAHAAFNPTDLRTAFSEAWTFVESQRLTTVQYSRVVEMVLEEPQAALTHFQLLEGRLQVGVPLMLLREPSGEVIEIHFNEAAHEPAVQSTASSLEAAVSLA</sequence>
<gene>
    <name evidence="2" type="ORF">AB1Y20_005944</name>
</gene>
<dbReference type="Proteomes" id="UP001515480">
    <property type="component" value="Unassembled WGS sequence"/>
</dbReference>
<evidence type="ECO:0000313" key="2">
    <source>
        <dbReference type="EMBL" id="KAL1511124.1"/>
    </source>
</evidence>
<feature type="compositionally biased region" description="Basic residues" evidence="1">
    <location>
        <begin position="369"/>
        <end position="378"/>
    </location>
</feature>
<dbReference type="AlphaFoldDB" id="A0AB34J364"/>
<keyword evidence="3" id="KW-1185">Reference proteome</keyword>
<protein>
    <recommendedName>
        <fullName evidence="4">CHAT domain-containing protein</fullName>
    </recommendedName>
</protein>